<dbReference type="CDD" id="cd01095">
    <property type="entry name" value="Nitrilotriacetate_monoxgenase"/>
    <property type="match status" value="1"/>
</dbReference>
<feature type="binding site" evidence="6">
    <location>
        <position position="94"/>
    </location>
    <ligand>
        <name>FMN</name>
        <dbReference type="ChEBI" id="CHEBI:58210"/>
    </ligand>
</feature>
<evidence type="ECO:0000313" key="12">
    <source>
        <dbReference type="Proteomes" id="UP000199735"/>
    </source>
</evidence>
<dbReference type="OrthoDB" id="3265338at2"/>
<dbReference type="NCBIfam" id="TIGR03860">
    <property type="entry name" value="FMN_nitrolo"/>
    <property type="match status" value="1"/>
</dbReference>
<dbReference type="EMBL" id="CP008876">
    <property type="protein sequence ID" value="AIF65255.1"/>
    <property type="molecule type" value="Genomic_DNA"/>
</dbReference>
<feature type="binding site" evidence="6">
    <location>
        <position position="57"/>
    </location>
    <ligand>
        <name>FMN</name>
        <dbReference type="ChEBI" id="CHEBI:58210"/>
    </ligand>
</feature>
<gene>
    <name evidence="9" type="ORF">GZ22_00365</name>
    <name evidence="10" type="ORF">SAMN04489762_2847</name>
</gene>
<dbReference type="Proteomes" id="UP000027980">
    <property type="component" value="Chromosome"/>
</dbReference>
<feature type="region of interest" description="Disordered" evidence="7">
    <location>
        <begin position="424"/>
        <end position="448"/>
    </location>
</feature>
<evidence type="ECO:0000313" key="11">
    <source>
        <dbReference type="Proteomes" id="UP000027980"/>
    </source>
</evidence>
<evidence type="ECO:0000256" key="7">
    <source>
        <dbReference type="SAM" id="MobiDB-lite"/>
    </source>
</evidence>
<dbReference type="PIRSF" id="PIRSF000337">
    <property type="entry name" value="NTA_MOA"/>
    <property type="match status" value="1"/>
</dbReference>
<reference evidence="9 11" key="1">
    <citation type="submission" date="2014-07" db="EMBL/GenBank/DDBJ databases">
        <title>Complete genome sequence of a moderately halophilic bacterium Terribacillus aidingensis MP602, isolated from Cryptomeria fortunei in Tianmu mountain in China.</title>
        <authorList>
            <person name="Wang Y."/>
            <person name="Lu P."/>
            <person name="Zhang L."/>
        </authorList>
    </citation>
    <scope>NUCLEOTIDE SEQUENCE [LARGE SCALE GENOMIC DNA]</scope>
    <source>
        <strain evidence="9 11">MP602</strain>
    </source>
</reference>
<keyword evidence="3" id="KW-0560">Oxidoreductase</keyword>
<evidence type="ECO:0000313" key="9">
    <source>
        <dbReference type="EMBL" id="AIF65255.1"/>
    </source>
</evidence>
<dbReference type="GeneID" id="34222647"/>
<keyword evidence="4 9" id="KW-0503">Monooxygenase</keyword>
<evidence type="ECO:0000259" key="8">
    <source>
        <dbReference type="Pfam" id="PF00296"/>
    </source>
</evidence>
<dbReference type="KEGG" id="tap:GZ22_00365"/>
<feature type="binding site" evidence="6">
    <location>
        <position position="148"/>
    </location>
    <ligand>
        <name>FMN</name>
        <dbReference type="ChEBI" id="CHEBI:58210"/>
    </ligand>
</feature>
<dbReference type="HOGENOM" id="CLU_022256_1_2_9"/>
<feature type="domain" description="Luciferase-like" evidence="8">
    <location>
        <begin position="30"/>
        <end position="379"/>
    </location>
</feature>
<dbReference type="PANTHER" id="PTHR30011:SF16">
    <property type="entry name" value="C2H2 FINGER DOMAIN TRANSCRIPTION FACTOR (EUROFUNG)-RELATED"/>
    <property type="match status" value="1"/>
</dbReference>
<dbReference type="InterPro" id="IPR011251">
    <property type="entry name" value="Luciferase-like_dom"/>
</dbReference>
<accession>A0AAX2EI48</accession>
<evidence type="ECO:0000256" key="3">
    <source>
        <dbReference type="ARBA" id="ARBA00023002"/>
    </source>
</evidence>
<dbReference type="GO" id="GO:0004497">
    <property type="term" value="F:monooxygenase activity"/>
    <property type="evidence" value="ECO:0007669"/>
    <property type="project" value="UniProtKB-KW"/>
</dbReference>
<dbReference type="PANTHER" id="PTHR30011">
    <property type="entry name" value="ALKANESULFONATE MONOOXYGENASE-RELATED"/>
    <property type="match status" value="1"/>
</dbReference>
<evidence type="ECO:0000256" key="4">
    <source>
        <dbReference type="ARBA" id="ARBA00023033"/>
    </source>
</evidence>
<evidence type="ECO:0000256" key="5">
    <source>
        <dbReference type="ARBA" id="ARBA00033748"/>
    </source>
</evidence>
<organism evidence="9 11">
    <name type="scientific">Terribacillus saccharophilus</name>
    <dbReference type="NCBI Taxonomy" id="361277"/>
    <lineage>
        <taxon>Bacteria</taxon>
        <taxon>Bacillati</taxon>
        <taxon>Bacillota</taxon>
        <taxon>Bacilli</taxon>
        <taxon>Bacillales</taxon>
        <taxon>Bacillaceae</taxon>
        <taxon>Terribacillus</taxon>
    </lineage>
</organism>
<dbReference type="Gene3D" id="3.20.20.30">
    <property type="entry name" value="Luciferase-like domain"/>
    <property type="match status" value="1"/>
</dbReference>
<name>A0A075LF26_9BACI</name>
<dbReference type="EMBL" id="FOCD01000003">
    <property type="protein sequence ID" value="SEN79048.1"/>
    <property type="molecule type" value="Genomic_DNA"/>
</dbReference>
<dbReference type="InterPro" id="IPR036661">
    <property type="entry name" value="Luciferase-like_sf"/>
</dbReference>
<evidence type="ECO:0000313" key="10">
    <source>
        <dbReference type="EMBL" id="SEN79048.1"/>
    </source>
</evidence>
<accession>A0A075LF26</accession>
<dbReference type="InterPro" id="IPR051260">
    <property type="entry name" value="Diverse_substr_monoxygenases"/>
</dbReference>
<keyword evidence="2 6" id="KW-0288">FMN</keyword>
<feature type="compositionally biased region" description="Basic and acidic residues" evidence="7">
    <location>
        <begin position="436"/>
        <end position="448"/>
    </location>
</feature>
<sequence length="448" mass="50208">MTERRLKLGAMLHGVGTGWDNWKHPDAVADAGTNLEFYLEQARQAEEAKFDFAFVADSVYITPDSTPHYLNRFEPLTILSALAMATKHLGLVATITVSYTQPYTVARQLASLDHISKGRAGWNVVTSFLEGTAANYSQEEHYPHDLRYQIADEFLEVTKGLWDSWEDDAFLRDKQAGAFYERDKLHALNHKGDFFSVKGPLNISRSKQGQPVIFQAGMSETGRDYAARHAEGIFCGVGSIDNAKAYFKDIKQRTAAYGRDPNHISVMPGINPIIAPTEEEAEEKYQQRLSLITLESALISLGRPFNYYDFSKHDLDAPFPDLGDIGKESIRSTTEKVVEMAQKRKMTLREVALESAIPRTPFIGTPEKVADLVQQWFEEEAADGFIIGPEASPSSLHDFTAHVVPILQERGVFRSEYAPDATLRDNMGLPIPQNRYTEKRASKAEIGR</sequence>
<reference evidence="10 12" key="2">
    <citation type="submission" date="2016-10" db="EMBL/GenBank/DDBJ databases">
        <authorList>
            <person name="Varghese N."/>
            <person name="Submissions S."/>
        </authorList>
    </citation>
    <scope>NUCLEOTIDE SEQUENCE [LARGE SCALE GENOMIC DNA]</scope>
    <source>
        <strain evidence="10 12">DSM 21619</strain>
    </source>
</reference>
<dbReference type="Pfam" id="PF00296">
    <property type="entry name" value="Bac_luciferase"/>
    <property type="match status" value="1"/>
</dbReference>
<comment type="similarity">
    <text evidence="5">Belongs to the NtaA/SnaA/DszA monooxygenase family.</text>
</comment>
<dbReference type="Proteomes" id="UP000199735">
    <property type="component" value="Unassembled WGS sequence"/>
</dbReference>
<feature type="binding site" evidence="6">
    <location>
        <position position="144"/>
    </location>
    <ligand>
        <name>FMN</name>
        <dbReference type="ChEBI" id="CHEBI:58210"/>
    </ligand>
</feature>
<dbReference type="InterPro" id="IPR016215">
    <property type="entry name" value="NTA_MOA"/>
</dbReference>
<evidence type="ECO:0000256" key="2">
    <source>
        <dbReference type="ARBA" id="ARBA00022643"/>
    </source>
</evidence>
<evidence type="ECO:0000256" key="6">
    <source>
        <dbReference type="PIRSR" id="PIRSR000337-1"/>
    </source>
</evidence>
<dbReference type="AlphaFoldDB" id="A0A075LF26"/>
<proteinExistence type="inferred from homology"/>
<dbReference type="RefSeq" id="WP_038557625.1">
    <property type="nucleotide sequence ID" value="NZ_CP008876.1"/>
</dbReference>
<keyword evidence="1 6" id="KW-0285">Flavoprotein</keyword>
<protein>
    <submittedName>
        <fullName evidence="9 10">Monooxygenase</fullName>
    </submittedName>
</protein>
<dbReference type="SUPFAM" id="SSF51679">
    <property type="entry name" value="Bacterial luciferase-like"/>
    <property type="match status" value="1"/>
</dbReference>
<feature type="binding site" evidence="6">
    <location>
        <position position="219"/>
    </location>
    <ligand>
        <name>FMN</name>
        <dbReference type="ChEBI" id="CHEBI:58210"/>
    </ligand>
</feature>
<dbReference type="GO" id="GO:0016705">
    <property type="term" value="F:oxidoreductase activity, acting on paired donors, with incorporation or reduction of molecular oxygen"/>
    <property type="evidence" value="ECO:0007669"/>
    <property type="project" value="InterPro"/>
</dbReference>
<evidence type="ECO:0000256" key="1">
    <source>
        <dbReference type="ARBA" id="ARBA00022630"/>
    </source>
</evidence>